<organism evidence="2">
    <name type="scientific">Intestinibacter bartlettii</name>
    <dbReference type="NCBI Taxonomy" id="261299"/>
    <lineage>
        <taxon>Bacteria</taxon>
        <taxon>Bacillati</taxon>
        <taxon>Bacillota</taxon>
        <taxon>Clostridia</taxon>
        <taxon>Peptostreptococcales</taxon>
        <taxon>Peptostreptococcaceae</taxon>
        <taxon>Intestinibacter</taxon>
    </lineage>
</organism>
<protein>
    <submittedName>
        <fullName evidence="2">Spore cortex protein YabQ (Spore_YabQ)</fullName>
    </submittedName>
</protein>
<proteinExistence type="predicted"/>
<evidence type="ECO:0000256" key="1">
    <source>
        <dbReference type="SAM" id="Phobius"/>
    </source>
</evidence>
<evidence type="ECO:0000313" key="2">
    <source>
        <dbReference type="EMBL" id="VYU48367.1"/>
    </source>
</evidence>
<keyword evidence="1" id="KW-0472">Membrane</keyword>
<dbReference type="RefSeq" id="WP_055089364.1">
    <property type="nucleotide sequence ID" value="NZ_CAJKTP010000010.1"/>
</dbReference>
<feature type="transmembrane region" description="Helical" evidence="1">
    <location>
        <begin position="95"/>
        <end position="115"/>
    </location>
</feature>
<accession>A0A6N3F8G7</accession>
<dbReference type="GeneID" id="89563506"/>
<feature type="transmembrane region" description="Helical" evidence="1">
    <location>
        <begin position="43"/>
        <end position="65"/>
    </location>
</feature>
<keyword evidence="1" id="KW-0812">Transmembrane</keyword>
<dbReference type="InterPro" id="IPR019074">
    <property type="entry name" value="YabQ"/>
</dbReference>
<feature type="transmembrane region" description="Helical" evidence="1">
    <location>
        <begin position="12"/>
        <end position="31"/>
    </location>
</feature>
<dbReference type="AlphaFoldDB" id="A0A6N3F8G7"/>
<dbReference type="NCBIfam" id="TIGR02893">
    <property type="entry name" value="spore_yabQ"/>
    <property type="match status" value="1"/>
</dbReference>
<gene>
    <name evidence="2" type="ORF">IBLFYP30_02857</name>
</gene>
<dbReference type="EMBL" id="CACRUE010000040">
    <property type="protein sequence ID" value="VYU48367.1"/>
    <property type="molecule type" value="Genomic_DNA"/>
</dbReference>
<feature type="transmembrane region" description="Helical" evidence="1">
    <location>
        <begin position="71"/>
        <end position="88"/>
    </location>
</feature>
<feature type="transmembrane region" description="Helical" evidence="1">
    <location>
        <begin position="121"/>
        <end position="147"/>
    </location>
</feature>
<sequence length="159" mass="18838">MNYFIQDMNVFYATIYGGILIGILFDINRSLKENFKIIKKTSFILDVLFWIVITLIVFIVVNTISKFQLRYYHFVALAVGFILYYNTISKFILKFNNIVIGFIKLLIKKIILNLVTILENLYYIIVYSIHLLFDIIFYIPSIIFTIGRKSSRRPLVKRK</sequence>
<keyword evidence="1" id="KW-1133">Transmembrane helix</keyword>
<reference evidence="2" key="1">
    <citation type="submission" date="2019-11" db="EMBL/GenBank/DDBJ databases">
        <authorList>
            <person name="Feng L."/>
        </authorList>
    </citation>
    <scope>NUCLEOTIDE SEQUENCE</scope>
    <source>
        <strain evidence="2">IbartlettiiLFYP30</strain>
    </source>
</reference>
<name>A0A6N3F8G7_9FIRM</name>
<dbReference type="Pfam" id="PF09578">
    <property type="entry name" value="Spore_YabQ"/>
    <property type="match status" value="1"/>
</dbReference>